<proteinExistence type="inferred from homology"/>
<dbReference type="VEuPathDB" id="FungiDB:ACJ73_03542"/>
<dbReference type="Gene3D" id="3.90.190.10">
    <property type="entry name" value="Protein tyrosine phosphatase superfamily"/>
    <property type="match status" value="1"/>
</dbReference>
<dbReference type="STRING" id="1658174.A0A1J9Q8H7"/>
<evidence type="ECO:0000259" key="2">
    <source>
        <dbReference type="PROSITE" id="PS50056"/>
    </source>
</evidence>
<dbReference type="InterPro" id="IPR020422">
    <property type="entry name" value="TYR_PHOSPHATASE_DUAL_dom"/>
</dbReference>
<dbReference type="InterPro" id="IPR000340">
    <property type="entry name" value="Dual-sp_phosphatase_cat-dom"/>
</dbReference>
<dbReference type="GO" id="GO:0062026">
    <property type="term" value="P:negative regulation of SCF-dependent proteasomal ubiquitin-dependent catabolic process"/>
    <property type="evidence" value="ECO:0007669"/>
    <property type="project" value="TreeGrafter"/>
</dbReference>
<comment type="similarity">
    <text evidence="1">Belongs to the protein-tyrosine phosphatase family. Non-receptor class subfamily.</text>
</comment>
<keyword evidence="4" id="KW-1185">Reference proteome</keyword>
<dbReference type="GO" id="GO:0070372">
    <property type="term" value="P:regulation of ERK1 and ERK2 cascade"/>
    <property type="evidence" value="ECO:0007669"/>
    <property type="project" value="TreeGrafter"/>
</dbReference>
<dbReference type="Pfam" id="PF00782">
    <property type="entry name" value="DSPc"/>
    <property type="match status" value="1"/>
</dbReference>
<dbReference type="AlphaFoldDB" id="A0A1J9Q8H7"/>
<dbReference type="OrthoDB" id="10252009at2759"/>
<dbReference type="CDD" id="cd14498">
    <property type="entry name" value="DSP"/>
    <property type="match status" value="1"/>
</dbReference>
<evidence type="ECO:0000256" key="1">
    <source>
        <dbReference type="ARBA" id="ARBA00009649"/>
    </source>
</evidence>
<evidence type="ECO:0000313" key="4">
    <source>
        <dbReference type="Proteomes" id="UP000242791"/>
    </source>
</evidence>
<dbReference type="GO" id="GO:1990444">
    <property type="term" value="F:F-box domain binding"/>
    <property type="evidence" value="ECO:0007669"/>
    <property type="project" value="TreeGrafter"/>
</dbReference>
<feature type="domain" description="Tyrosine specific protein phosphatases" evidence="2">
    <location>
        <begin position="161"/>
        <end position="242"/>
    </location>
</feature>
<organism evidence="3 4">
    <name type="scientific">Blastomyces percursus</name>
    <dbReference type="NCBI Taxonomy" id="1658174"/>
    <lineage>
        <taxon>Eukaryota</taxon>
        <taxon>Fungi</taxon>
        <taxon>Dikarya</taxon>
        <taxon>Ascomycota</taxon>
        <taxon>Pezizomycotina</taxon>
        <taxon>Eurotiomycetes</taxon>
        <taxon>Eurotiomycetidae</taxon>
        <taxon>Onygenales</taxon>
        <taxon>Ajellomycetaceae</taxon>
        <taxon>Blastomyces</taxon>
    </lineage>
</organism>
<comment type="caution">
    <text evidence="3">The sequence shown here is derived from an EMBL/GenBank/DDBJ whole genome shotgun (WGS) entry which is preliminary data.</text>
</comment>
<gene>
    <name evidence="3" type="ORF">ACJ73_03542</name>
</gene>
<sequence length="341" mass="37494">MVEQGLDQGAASTWVMGHHETPYIPTQPYSFGLGHAWTGISNSLDYTMLRNLEAPTSHDFPSGYLACDDFFRSLGPGSFRSGFSLMEWQYDQRREAQTILPYLYVGPTASARDIEFVKRAGITFLLGIRGPLPHHARVVNADKCAAALGIETDNIVVANDQEFIKTLPDIIRKINQHICCCPVHHTNAATMPGKNSPGKPWKKVLIFCETGNERSAAVVVGYLMAMLNYDVLTAFINVQARRLCCNLPESLKRVLQTFESILAAKRDVMKAQKAHNATNCPNGSVANTVAKSSTKKRAIDAMQGLEDCVGDVPDAELLAHLDQERFMSRSPQPPFNDAPGG</sequence>
<dbReference type="EMBL" id="LGTZ01000434">
    <property type="protein sequence ID" value="OJD25086.1"/>
    <property type="molecule type" value="Genomic_DNA"/>
</dbReference>
<name>A0A1J9Q8H7_9EURO</name>
<dbReference type="SUPFAM" id="SSF52799">
    <property type="entry name" value="(Phosphotyrosine protein) phosphatases II"/>
    <property type="match status" value="1"/>
</dbReference>
<accession>A0A1J9Q8H7</accession>
<dbReference type="PROSITE" id="PS50056">
    <property type="entry name" value="TYR_PHOSPHATASE_2"/>
    <property type="match status" value="1"/>
</dbReference>
<dbReference type="InterPro" id="IPR052449">
    <property type="entry name" value="STYX-Interacting_Phosphatase"/>
</dbReference>
<dbReference type="SMART" id="SM00195">
    <property type="entry name" value="DSPc"/>
    <property type="match status" value="1"/>
</dbReference>
<dbReference type="GO" id="GO:0140096">
    <property type="term" value="F:catalytic activity, acting on a protein"/>
    <property type="evidence" value="ECO:0007669"/>
    <property type="project" value="UniProtKB-ARBA"/>
</dbReference>
<protein>
    <recommendedName>
        <fullName evidence="2">Tyrosine specific protein phosphatases domain-containing protein</fullName>
    </recommendedName>
</protein>
<dbReference type="Proteomes" id="UP000242791">
    <property type="component" value="Unassembled WGS sequence"/>
</dbReference>
<dbReference type="GO" id="GO:0005737">
    <property type="term" value="C:cytoplasm"/>
    <property type="evidence" value="ECO:0007669"/>
    <property type="project" value="TreeGrafter"/>
</dbReference>
<dbReference type="InterPro" id="IPR000387">
    <property type="entry name" value="Tyr_Pase_dom"/>
</dbReference>
<dbReference type="PANTHER" id="PTHR46588:SF1">
    <property type="entry name" value="SERINE_THREONINE_TYROSINE-INTERACTING PROTEIN"/>
    <property type="match status" value="1"/>
</dbReference>
<dbReference type="PANTHER" id="PTHR46588">
    <property type="entry name" value="SERINE/THREONINE/TYROSINE-INTERACTING PROTEIN"/>
    <property type="match status" value="1"/>
</dbReference>
<reference evidence="3 4" key="1">
    <citation type="submission" date="2015-08" db="EMBL/GenBank/DDBJ databases">
        <title>Emmonsia species relationships and genome sequence.</title>
        <authorList>
            <person name="Cuomo C.A."/>
            <person name="Schwartz I.S."/>
            <person name="Kenyon C."/>
            <person name="De Hoog G.S."/>
            <person name="Govender N.P."/>
            <person name="Botha A."/>
            <person name="Moreno L."/>
            <person name="De Vries M."/>
            <person name="Munoz J.F."/>
            <person name="Stielow J.B."/>
        </authorList>
    </citation>
    <scope>NUCLEOTIDE SEQUENCE [LARGE SCALE GENOMIC DNA]</scope>
    <source>
        <strain evidence="3 4">EI222</strain>
    </source>
</reference>
<dbReference type="GO" id="GO:0005654">
    <property type="term" value="C:nucleoplasm"/>
    <property type="evidence" value="ECO:0007669"/>
    <property type="project" value="TreeGrafter"/>
</dbReference>
<dbReference type="InterPro" id="IPR029021">
    <property type="entry name" value="Prot-tyrosine_phosphatase-like"/>
</dbReference>
<evidence type="ECO:0000313" key="3">
    <source>
        <dbReference type="EMBL" id="OJD25086.1"/>
    </source>
</evidence>